<protein>
    <submittedName>
        <fullName evidence="2">Uncharacterized protein</fullName>
    </submittedName>
</protein>
<accession>A0ABY6LZJ0</accession>
<dbReference type="RefSeq" id="WP_264434202.1">
    <property type="nucleotide sequence ID" value="NZ_CP081495.1"/>
</dbReference>
<evidence type="ECO:0000256" key="1">
    <source>
        <dbReference type="SAM" id="Phobius"/>
    </source>
</evidence>
<keyword evidence="1" id="KW-0472">Membrane</keyword>
<keyword evidence="1" id="KW-0812">Transmembrane</keyword>
<name>A0ABY6LZJ0_9FLAO</name>
<sequence length="58" mass="6923">MKKLYWPILFVVMIWALMDQASENPNKILQIVVVVIFFYAMMKLMAKTPNNKNKENEF</sequence>
<evidence type="ECO:0000313" key="2">
    <source>
        <dbReference type="EMBL" id="UYW01730.1"/>
    </source>
</evidence>
<gene>
    <name evidence="2" type="ORF">K5I29_02050</name>
</gene>
<proteinExistence type="predicted"/>
<evidence type="ECO:0000313" key="3">
    <source>
        <dbReference type="Proteomes" id="UP001163328"/>
    </source>
</evidence>
<dbReference type="EMBL" id="CP081495">
    <property type="protein sequence ID" value="UYW01730.1"/>
    <property type="molecule type" value="Genomic_DNA"/>
</dbReference>
<dbReference type="Proteomes" id="UP001163328">
    <property type="component" value="Chromosome"/>
</dbReference>
<feature type="transmembrane region" description="Helical" evidence="1">
    <location>
        <begin position="28"/>
        <end position="46"/>
    </location>
</feature>
<organism evidence="2 3">
    <name type="scientific">Flavobacterium agricola</name>
    <dbReference type="NCBI Taxonomy" id="2870839"/>
    <lineage>
        <taxon>Bacteria</taxon>
        <taxon>Pseudomonadati</taxon>
        <taxon>Bacteroidota</taxon>
        <taxon>Flavobacteriia</taxon>
        <taxon>Flavobacteriales</taxon>
        <taxon>Flavobacteriaceae</taxon>
        <taxon>Flavobacterium</taxon>
    </lineage>
</organism>
<reference evidence="2" key="1">
    <citation type="submission" date="2021-08" db="EMBL/GenBank/DDBJ databases">
        <title>Flavobacterium sp. strain CC-SYL302.</title>
        <authorList>
            <person name="Lin S.-Y."/>
            <person name="Lee T.-H."/>
            <person name="Young C.-C."/>
        </authorList>
    </citation>
    <scope>NUCLEOTIDE SEQUENCE</scope>
    <source>
        <strain evidence="2">CC-SYL302</strain>
    </source>
</reference>
<keyword evidence="1" id="KW-1133">Transmembrane helix</keyword>
<keyword evidence="3" id="KW-1185">Reference proteome</keyword>